<name>A0A7K0E0M7_9NOCA</name>
<gene>
    <name evidence="1" type="ORF">NRB56_66790</name>
</gene>
<dbReference type="OrthoDB" id="1917183at2"/>
<evidence type="ECO:0000313" key="2">
    <source>
        <dbReference type="Proteomes" id="UP000431401"/>
    </source>
</evidence>
<sequence>MSAGDEWGVVFPEVDGSRSSTATGAAILAAAVRRWDPYQADRIAAAGSWRTEYIDHYVAVTAAGARGGAPVLGIAADGLAAMRRMLHHRNASDEVPLDELAWSDELTAKVVTVHGESRPSRELSVPYRGTRLSGGALRHRLYRWRDLGVVEPDFVAALERVIDDPSLLALPGRQLVLIGAGAEMGPLEPLSEWGADVLALDVPVPAVADRIAGIARRGAGSVTVPQRDSDGVAGLDVAVAVREAGAWIQAAAAGDRQLVLGMYGYADGPRHVAVTAAADLLATRLLRQRPGTALAYLGTPTDAYLVPGSIVDGVRRTPGRLAAVTCDGLRTVSRGRVGRRAYAVTHAGPGGSRWGVADMLLPMQGPNYALAKRLQRWRALTAAAAGHPVSFNVAPAAWTRSVTKNPVFETAYSGAEFFGVQVFPADTARYLMAAKLVADLAAPVPDRDGQPEALLYADAAHGGFWRQPYDPKSVLPIVALLGVGARTTRAVRNRFGRN</sequence>
<evidence type="ECO:0000313" key="1">
    <source>
        <dbReference type="EMBL" id="MQY31072.1"/>
    </source>
</evidence>
<organism evidence="1 2">
    <name type="scientific">Nocardia aurantia</name>
    <dbReference type="NCBI Taxonomy" id="2585199"/>
    <lineage>
        <taxon>Bacteria</taxon>
        <taxon>Bacillati</taxon>
        <taxon>Actinomycetota</taxon>
        <taxon>Actinomycetes</taxon>
        <taxon>Mycobacteriales</taxon>
        <taxon>Nocardiaceae</taxon>
        <taxon>Nocardia</taxon>
    </lineage>
</organism>
<accession>A0A7K0E0M7</accession>
<reference evidence="1 2" key="1">
    <citation type="submission" date="2019-10" db="EMBL/GenBank/DDBJ databases">
        <title>Nocardia macrotermitis sp. nov. and Nocardia aurantia sp. nov., isolated from the gut of fungus growing-termite Macrotermes natalensis.</title>
        <authorList>
            <person name="Benndorf R."/>
            <person name="Schwitalla J."/>
            <person name="Martin K."/>
            <person name="De Beer W."/>
            <person name="Kaster A.-K."/>
            <person name="Vollmers J."/>
            <person name="Poulsen M."/>
            <person name="Beemelmanns C."/>
        </authorList>
    </citation>
    <scope>NUCLEOTIDE SEQUENCE [LARGE SCALE GENOMIC DNA]</scope>
    <source>
        <strain evidence="1 2">RB56</strain>
    </source>
</reference>
<dbReference type="AlphaFoldDB" id="A0A7K0E0M7"/>
<comment type="caution">
    <text evidence="1">The sequence shown here is derived from an EMBL/GenBank/DDBJ whole genome shotgun (WGS) entry which is preliminary data.</text>
</comment>
<dbReference type="Proteomes" id="UP000431401">
    <property type="component" value="Unassembled WGS sequence"/>
</dbReference>
<dbReference type="RefSeq" id="WP_153348319.1">
    <property type="nucleotide sequence ID" value="NZ_WEGI01000016.1"/>
</dbReference>
<dbReference type="EMBL" id="WEGI01000016">
    <property type="protein sequence ID" value="MQY31072.1"/>
    <property type="molecule type" value="Genomic_DNA"/>
</dbReference>
<protein>
    <submittedName>
        <fullName evidence="1">Uncharacterized protein</fullName>
    </submittedName>
</protein>
<proteinExistence type="predicted"/>
<keyword evidence="2" id="KW-1185">Reference proteome</keyword>